<dbReference type="InterPro" id="IPR022291">
    <property type="entry name" value="Bacteriocin_synth_cyclodeHase"/>
</dbReference>
<name>A0A4Y8KPU6_9MICO</name>
<dbReference type="Gene3D" id="3.40.50.720">
    <property type="entry name" value="NAD(P)-binding Rossmann-like Domain"/>
    <property type="match status" value="1"/>
</dbReference>
<dbReference type="NCBIfam" id="TIGR03882">
    <property type="entry name" value="cyclo_dehyd_2"/>
    <property type="match status" value="1"/>
</dbReference>
<dbReference type="OrthoDB" id="4426339at2"/>
<organism evidence="1 2">
    <name type="scientific">Cryobacterium psychrophilum</name>
    <dbReference type="NCBI Taxonomy" id="41988"/>
    <lineage>
        <taxon>Bacteria</taxon>
        <taxon>Bacillati</taxon>
        <taxon>Actinomycetota</taxon>
        <taxon>Actinomycetes</taxon>
        <taxon>Micrococcales</taxon>
        <taxon>Microbacteriaceae</taxon>
        <taxon>Cryobacterium</taxon>
    </lineage>
</organism>
<accession>A0A4Y8KPU6</accession>
<reference evidence="1 2" key="1">
    <citation type="submission" date="2019-03" db="EMBL/GenBank/DDBJ databases">
        <title>Genomics of glacier-inhabiting Cryobacterium strains.</title>
        <authorList>
            <person name="Liu Q."/>
            <person name="Xin Y.-H."/>
        </authorList>
    </citation>
    <scope>NUCLEOTIDE SEQUENCE [LARGE SCALE GENOMIC DNA]</scope>
    <source>
        <strain evidence="1 2">CGMCC 1.4292</strain>
    </source>
</reference>
<keyword evidence="2" id="KW-1185">Reference proteome</keyword>
<proteinExistence type="predicted"/>
<dbReference type="AlphaFoldDB" id="A0A4Y8KPU6"/>
<evidence type="ECO:0000313" key="2">
    <source>
        <dbReference type="Proteomes" id="UP000298218"/>
    </source>
</evidence>
<comment type="caution">
    <text evidence="1">The sequence shown here is derived from an EMBL/GenBank/DDBJ whole genome shotgun (WGS) entry which is preliminary data.</text>
</comment>
<dbReference type="Proteomes" id="UP000298218">
    <property type="component" value="Unassembled WGS sequence"/>
</dbReference>
<gene>
    <name evidence="1" type="ORF">E3T53_03965</name>
</gene>
<sequence length="299" mass="31006">MLIQLNPRLPLVWRTPDTIQVGIDRPVVVVTGVTVALEAVITGLRAGVPLSGALLLGREAGASAAAVTRLIEQLAPALVDHSTPGTGASGTSAARPTVIVDGVGPTAERLGGLLQELGLVDASAALPANTQPSLAVLIGHYVLQPDRHTHWLRRDVPHLPVIYGDAGVRIGPLVQPGSGPCLVCVELEHVDLDPAWPALACQLVRRAAATETPRLSIEVAARVAVLAHDLLGNEAEHPASLLGGSVVIDAATGEVRRRVHLAHARCACRALPENETVPGPIAAGFRPSTSSDRAASWHG</sequence>
<protein>
    <submittedName>
        <fullName evidence="1">TOMM leader peptide-binding protein</fullName>
    </submittedName>
</protein>
<dbReference type="EMBL" id="SOHQ01000013">
    <property type="protein sequence ID" value="TFD80800.1"/>
    <property type="molecule type" value="Genomic_DNA"/>
</dbReference>
<evidence type="ECO:0000313" key="1">
    <source>
        <dbReference type="EMBL" id="TFD80800.1"/>
    </source>
</evidence>